<dbReference type="GO" id="GO:0003729">
    <property type="term" value="F:mRNA binding"/>
    <property type="evidence" value="ECO:0007669"/>
    <property type="project" value="TreeGrafter"/>
</dbReference>
<dbReference type="PANTHER" id="PTHR19965">
    <property type="entry name" value="RNA AND EXPORT FACTOR BINDING PROTEIN"/>
    <property type="match status" value="1"/>
</dbReference>
<dbReference type="Pfam" id="PF00076">
    <property type="entry name" value="RRM_1"/>
    <property type="match status" value="1"/>
</dbReference>
<evidence type="ECO:0000313" key="5">
    <source>
        <dbReference type="Proteomes" id="UP001431783"/>
    </source>
</evidence>
<dbReference type="CDD" id="cd12681">
    <property type="entry name" value="RRM_SKAR"/>
    <property type="match status" value="1"/>
</dbReference>
<evidence type="ECO:0000256" key="2">
    <source>
        <dbReference type="PROSITE-ProRule" id="PRU00176"/>
    </source>
</evidence>
<dbReference type="InterPro" id="IPR035979">
    <property type="entry name" value="RBD_domain_sf"/>
</dbReference>
<evidence type="ECO:0000313" key="4">
    <source>
        <dbReference type="EMBL" id="KAK9889757.1"/>
    </source>
</evidence>
<gene>
    <name evidence="4" type="ORF">WA026_007138</name>
</gene>
<dbReference type="InterPro" id="IPR000504">
    <property type="entry name" value="RRM_dom"/>
</dbReference>
<sequence length="403" mass="45273">MANKNIKNINSKNKRGKIASKKKVITKPKFNKGKVQDARQTLLLKKRKGVTDARDILAKLAKTHDARSKLDKIRETRKGGVPRNGNIKIIGTNIVRKTDQNGKISLLTNKAKAATNIKLAIQRELGLVSPNRSGASRRFTQTNKRTVPNVSPQISSRKQPVLNAYQYESTYEPVPSVSSLYKWSNPAASQLINSVERPFRRNELLNTRTYENFSISRPLRTRAYIDLDAIDDEEMPLEVPLRTSIHLQGTSRSSNIHSRLDATTPQLESHGIFSQTKTKVVVPAGHRIVVSNLQNTVSQEDIKELFEDIGDLLAARLVRPGVAEVIYKNLKDAQKAVDTYHNRQLDGQPMKCLLVNKRPLNNPTAPALPKGEIEYVDIPRKASLPEKLVPDISTIHKVLFQRK</sequence>
<comment type="caution">
    <text evidence="4">The sequence shown here is derived from an EMBL/GenBank/DDBJ whole genome shotgun (WGS) entry which is preliminary data.</text>
</comment>
<organism evidence="4 5">
    <name type="scientific">Henosepilachna vigintioctopunctata</name>
    <dbReference type="NCBI Taxonomy" id="420089"/>
    <lineage>
        <taxon>Eukaryota</taxon>
        <taxon>Metazoa</taxon>
        <taxon>Ecdysozoa</taxon>
        <taxon>Arthropoda</taxon>
        <taxon>Hexapoda</taxon>
        <taxon>Insecta</taxon>
        <taxon>Pterygota</taxon>
        <taxon>Neoptera</taxon>
        <taxon>Endopterygota</taxon>
        <taxon>Coleoptera</taxon>
        <taxon>Polyphaga</taxon>
        <taxon>Cucujiformia</taxon>
        <taxon>Coccinelloidea</taxon>
        <taxon>Coccinellidae</taxon>
        <taxon>Epilachninae</taxon>
        <taxon>Epilachnini</taxon>
        <taxon>Henosepilachna</taxon>
    </lineage>
</organism>
<dbReference type="SMART" id="SM00360">
    <property type="entry name" value="RRM"/>
    <property type="match status" value="1"/>
</dbReference>
<keyword evidence="1 2" id="KW-0694">RNA-binding</keyword>
<dbReference type="GO" id="GO:0005634">
    <property type="term" value="C:nucleus"/>
    <property type="evidence" value="ECO:0007669"/>
    <property type="project" value="TreeGrafter"/>
</dbReference>
<proteinExistence type="predicted"/>
<accession>A0AAW1VBU8</accession>
<dbReference type="Gene3D" id="3.30.70.330">
    <property type="match status" value="1"/>
</dbReference>
<feature type="domain" description="RRM" evidence="3">
    <location>
        <begin position="286"/>
        <end position="357"/>
    </location>
</feature>
<dbReference type="InterPro" id="IPR034784">
    <property type="entry name" value="PDIP3_RRM"/>
</dbReference>
<dbReference type="AlphaFoldDB" id="A0AAW1VBU8"/>
<dbReference type="SUPFAM" id="SSF54928">
    <property type="entry name" value="RNA-binding domain, RBD"/>
    <property type="match status" value="1"/>
</dbReference>
<dbReference type="PROSITE" id="PS50102">
    <property type="entry name" value="RRM"/>
    <property type="match status" value="1"/>
</dbReference>
<dbReference type="GO" id="GO:0006406">
    <property type="term" value="P:mRNA export from nucleus"/>
    <property type="evidence" value="ECO:0007669"/>
    <property type="project" value="TreeGrafter"/>
</dbReference>
<reference evidence="4 5" key="1">
    <citation type="submission" date="2023-03" db="EMBL/GenBank/DDBJ databases">
        <title>Genome insight into feeding habits of ladybird beetles.</title>
        <authorList>
            <person name="Li H.-S."/>
            <person name="Huang Y.-H."/>
            <person name="Pang H."/>
        </authorList>
    </citation>
    <scope>NUCLEOTIDE SEQUENCE [LARGE SCALE GENOMIC DNA]</scope>
    <source>
        <strain evidence="4">SYSU_2023b</strain>
        <tissue evidence="4">Whole body</tissue>
    </source>
</reference>
<keyword evidence="5" id="KW-1185">Reference proteome</keyword>
<dbReference type="PANTHER" id="PTHR19965:SF94">
    <property type="entry name" value="FI13061P-RELATED"/>
    <property type="match status" value="1"/>
</dbReference>
<name>A0AAW1VBU8_9CUCU</name>
<dbReference type="Proteomes" id="UP001431783">
    <property type="component" value="Unassembled WGS sequence"/>
</dbReference>
<protein>
    <recommendedName>
        <fullName evidence="3">RRM domain-containing protein</fullName>
    </recommendedName>
</protein>
<evidence type="ECO:0000256" key="1">
    <source>
        <dbReference type="ARBA" id="ARBA00022884"/>
    </source>
</evidence>
<dbReference type="InterPro" id="IPR012677">
    <property type="entry name" value="Nucleotide-bd_a/b_plait_sf"/>
</dbReference>
<evidence type="ECO:0000259" key="3">
    <source>
        <dbReference type="PROSITE" id="PS50102"/>
    </source>
</evidence>
<dbReference type="InterPro" id="IPR051229">
    <property type="entry name" value="ALYREF_mRNA_export"/>
</dbReference>
<dbReference type="EMBL" id="JARQZJ010000123">
    <property type="protein sequence ID" value="KAK9889757.1"/>
    <property type="molecule type" value="Genomic_DNA"/>
</dbReference>